<evidence type="ECO:0000313" key="3">
    <source>
        <dbReference type="Proteomes" id="UP000037023"/>
    </source>
</evidence>
<evidence type="ECO:0000313" key="2">
    <source>
        <dbReference type="EMBL" id="KOG26757.1"/>
    </source>
</evidence>
<feature type="transmembrane region" description="Helical" evidence="1">
    <location>
        <begin position="29"/>
        <end position="49"/>
    </location>
</feature>
<protein>
    <submittedName>
        <fullName evidence="2">Membrane protein</fullName>
    </submittedName>
</protein>
<evidence type="ECO:0000256" key="1">
    <source>
        <dbReference type="SAM" id="Phobius"/>
    </source>
</evidence>
<reference evidence="2 3" key="1">
    <citation type="submission" date="2015-06" db="EMBL/GenBank/DDBJ databases">
        <authorList>
            <person name="Hoefler B.C."/>
            <person name="Straight P.D."/>
        </authorList>
    </citation>
    <scope>NUCLEOTIDE SEQUENCE [LARGE SCALE GENOMIC DNA]</scope>
    <source>
        <strain evidence="2 3">NRRL 3427</strain>
    </source>
</reference>
<feature type="transmembrane region" description="Helical" evidence="1">
    <location>
        <begin position="244"/>
        <end position="270"/>
    </location>
</feature>
<gene>
    <name evidence="2" type="ORF">ADK34_16085</name>
</gene>
<proteinExistence type="predicted"/>
<feature type="transmembrane region" description="Helical" evidence="1">
    <location>
        <begin position="204"/>
        <end position="232"/>
    </location>
</feature>
<comment type="caution">
    <text evidence="2">The sequence shown here is derived from an EMBL/GenBank/DDBJ whole genome shotgun (WGS) entry which is preliminary data.</text>
</comment>
<feature type="transmembrane region" description="Helical" evidence="1">
    <location>
        <begin position="109"/>
        <end position="129"/>
    </location>
</feature>
<keyword evidence="1" id="KW-0472">Membrane</keyword>
<dbReference type="RefSeq" id="WP_033210839.1">
    <property type="nucleotide sequence ID" value="NZ_LGUP01000133.1"/>
</dbReference>
<dbReference type="AlphaFoldDB" id="A0A0L8KLF5"/>
<sequence length="517" mass="57234">MARATADRPARPSSEGSSWRTRLFSESRVLAAVHGALLLVVTAFVFMVIRLPWTGDLGVHAATIQRLRHDLVHPGNPMVDSATDSPYYSPWMVFLSLVAKATNLDTFHILRLAAVLSLVLLFTGVWFFTRTFTDRRVAPPLAVLCVLFLWGTKGFAWSGFLGFGSLGLIMSYPSVFTLALGMHFLALLRLALRRGSATGWQSYLGLGVLWAVLMLSHQFSGVVITLGAIGVLGGARPWPVKETWFKLIGAVVAGLAVLALWPYYSFFSLFGIGGLEDIHKVLYNNLFPVYGLVMVVGVVALGMRFARDRRDPLVLWFLVALAMVTAGWFLDKWSYGRVLPAVVIPAQIAAAIAAAEAGRKLVKVLFGTALAVALAMGLWGQRSGLGFILRQDALSTTITEGTWQPPRTYHWVAEHAKYGDVFMTDWKAAQKLPAFGFYTVTVPYPDFFLPDEDERVADTKRYFTEGTSREERLELLQEYDVKWVLQWKDQPGLPEGDPALRKVETGPNGQTLYRVVG</sequence>
<name>A0A0L8KLF5_STRVR</name>
<feature type="transmembrane region" description="Helical" evidence="1">
    <location>
        <begin position="361"/>
        <end position="380"/>
    </location>
</feature>
<keyword evidence="1" id="KW-1133">Transmembrane helix</keyword>
<feature type="transmembrane region" description="Helical" evidence="1">
    <location>
        <begin position="169"/>
        <end position="192"/>
    </location>
</feature>
<feature type="transmembrane region" description="Helical" evidence="1">
    <location>
        <begin position="313"/>
        <end position="331"/>
    </location>
</feature>
<dbReference type="EMBL" id="LGUP01000133">
    <property type="protein sequence ID" value="KOG26757.1"/>
    <property type="molecule type" value="Genomic_DNA"/>
</dbReference>
<feature type="transmembrane region" description="Helical" evidence="1">
    <location>
        <begin position="141"/>
        <end position="163"/>
    </location>
</feature>
<keyword evidence="1" id="KW-0812">Transmembrane</keyword>
<feature type="transmembrane region" description="Helical" evidence="1">
    <location>
        <begin position="282"/>
        <end position="301"/>
    </location>
</feature>
<accession>A0A0L8KLF5</accession>
<organism evidence="2 3">
    <name type="scientific">Streptomyces viridochromogenes</name>
    <dbReference type="NCBI Taxonomy" id="1938"/>
    <lineage>
        <taxon>Bacteria</taxon>
        <taxon>Bacillati</taxon>
        <taxon>Actinomycetota</taxon>
        <taxon>Actinomycetes</taxon>
        <taxon>Kitasatosporales</taxon>
        <taxon>Streptomycetaceae</taxon>
        <taxon>Streptomyces</taxon>
    </lineage>
</organism>
<dbReference type="PATRIC" id="fig|1938.6.peg.3479"/>
<dbReference type="Proteomes" id="UP000037023">
    <property type="component" value="Unassembled WGS sequence"/>
</dbReference>
<dbReference type="OrthoDB" id="4337748at2"/>